<dbReference type="PANTHER" id="PTHR11873:SF0">
    <property type="entry name" value="LIPOCALIN-RELATED PROTEIN"/>
    <property type="match status" value="1"/>
</dbReference>
<gene>
    <name evidence="2" type="ORF">OFUS_LOCUS12084</name>
</gene>
<dbReference type="GO" id="GO:0034632">
    <property type="term" value="F:retinol transmembrane transporter activity"/>
    <property type="evidence" value="ECO:0007669"/>
    <property type="project" value="InterPro"/>
</dbReference>
<dbReference type="SUPFAM" id="SSF50814">
    <property type="entry name" value="Lipocalins"/>
    <property type="match status" value="19"/>
</dbReference>
<dbReference type="GO" id="GO:0005501">
    <property type="term" value="F:retinoid binding"/>
    <property type="evidence" value="ECO:0007669"/>
    <property type="project" value="InterPro"/>
</dbReference>
<feature type="chain" id="PRO_5035738893" evidence="1">
    <location>
        <begin position="23"/>
        <end position="5687"/>
    </location>
</feature>
<dbReference type="InterPro" id="IPR022272">
    <property type="entry name" value="Lipocalin_CS"/>
</dbReference>
<dbReference type="InterPro" id="IPR002449">
    <property type="entry name" value="Retinol-bd/Purpurin"/>
</dbReference>
<reference evidence="2" key="1">
    <citation type="submission" date="2022-03" db="EMBL/GenBank/DDBJ databases">
        <authorList>
            <person name="Martin C."/>
        </authorList>
    </citation>
    <scope>NUCLEOTIDE SEQUENCE</scope>
</reference>
<feature type="signal peptide" evidence="1">
    <location>
        <begin position="1"/>
        <end position="22"/>
    </location>
</feature>
<dbReference type="CDD" id="cd00301">
    <property type="entry name" value="lipocalin_FABP"/>
    <property type="match status" value="2"/>
</dbReference>
<dbReference type="PROSITE" id="PS00213">
    <property type="entry name" value="LIPOCALIN"/>
    <property type="match status" value="4"/>
</dbReference>
<accession>A0A8S4NYG9</accession>
<dbReference type="EMBL" id="CAIIXF020000006">
    <property type="protein sequence ID" value="CAH1786129.1"/>
    <property type="molecule type" value="Genomic_DNA"/>
</dbReference>
<proteinExistence type="predicted"/>
<evidence type="ECO:0000313" key="3">
    <source>
        <dbReference type="Proteomes" id="UP000749559"/>
    </source>
</evidence>
<dbReference type="PANTHER" id="PTHR11873">
    <property type="entry name" value="RETINOL-BINDING PROTEIN 4"/>
    <property type="match status" value="1"/>
</dbReference>
<protein>
    <submittedName>
        <fullName evidence="2">Uncharacterized protein</fullName>
    </submittedName>
</protein>
<comment type="caution">
    <text evidence="2">The sequence shown here is derived from an EMBL/GenBank/DDBJ whole genome shotgun (WGS) entry which is preliminary data.</text>
</comment>
<evidence type="ECO:0000256" key="1">
    <source>
        <dbReference type="SAM" id="SignalP"/>
    </source>
</evidence>
<dbReference type="OrthoDB" id="565904at2759"/>
<organism evidence="2 3">
    <name type="scientific">Owenia fusiformis</name>
    <name type="common">Polychaete worm</name>
    <dbReference type="NCBI Taxonomy" id="6347"/>
    <lineage>
        <taxon>Eukaryota</taxon>
        <taxon>Metazoa</taxon>
        <taxon>Spiralia</taxon>
        <taxon>Lophotrochozoa</taxon>
        <taxon>Annelida</taxon>
        <taxon>Polychaeta</taxon>
        <taxon>Sedentaria</taxon>
        <taxon>Canalipalpata</taxon>
        <taxon>Sabellida</taxon>
        <taxon>Oweniida</taxon>
        <taxon>Oweniidae</taxon>
        <taxon>Owenia</taxon>
    </lineage>
</organism>
<name>A0A8S4NYG9_OWEFU</name>
<dbReference type="InterPro" id="IPR012674">
    <property type="entry name" value="Calycin"/>
</dbReference>
<evidence type="ECO:0000313" key="2">
    <source>
        <dbReference type="EMBL" id="CAH1786129.1"/>
    </source>
</evidence>
<sequence>MAHYVLMRMLLLWFFSLYVVFARPQERPECSRKYLPQVGDFDLKKFGGIWHAVASTDRDDIFHLNGTILHIRPHDELHAGLNIAGIDAEVCTASRHIHINVVEKSKLNLLNLEETYWVTSTDYKQFAVLFQAPHAVHILSRRRQLQHGANLRHKIHRHLEHQLCVPPRRLQYRNSKDEHDTDIHINGDLREAVANEIVEEINTDSKRELKHAAIEKFKLEEAQKFANEITENIAPVLVHNVDNGSITSIQEIEGSGATESIVDFVNKNIDSLDRDGKCLPPTDGYVTLTDTPGDMYSHYVSFHDRLKIIAITESHMLTMMCNKVNADGKCIKDKLQIDILGKTRDIASDLPVKFHEELESLCIGEENMELLSQAEKCDVPDDLQTSRCQLNDFPIQNNFDDEKTVGDWYLVAYLTDAIRVSDVSSSVSNGTHLIYTLIREQNGKCLAPRTLDYPIDISIDIADSSFDLGKNKKFRMRTVYYANGLEITYMCINPFEDGYCPREGIIFTVFSKRPVNLDDKEKEIVLDFAKKLCISKEKIFFKSYKDKEVCSLGSRCPDIAVDKMPVAKYSDPHHLSDKGPLYVTGYAVKRHTTPLGVAVDTFSNGEKLFVRYKAWNYKSQQCSDVYFEEHLKDSMLSTSMYTVKNNTHYRYLYMDDELAISYKCNLTESKDDTLICYDNPQWIGLFTLSPGTPSKRAKALFEKYTEASCMNVNDIVYSNITQEYMQILYIDSDVNIILSCITDKSEKRRTCKKGTMLIELFSTTLAPPSEKAKELFKKFVDAACVDVETIVFIEKPSESCVLKEEIKCHIDNFPKAIASSDLQKYEGQWFSVAKMKEEMEDSRTFKLNFNDNTKSISFISTGSLENNTVVNDPNAFLSRYGLNDTGLNDTDDLTFEVRECPEVILIHFFLAISPQLEIKAGGMSTVVPESILQEAQEVFKTLCINSTMDLEDTIHDTHCAFPKMNGSRCDFNNLPSENTNQPFLENRKWYVIAQSKGTVELENARSWVQTSSSGIVEFIIAGAMNGICIPPLKGYYITEGDELYAQLGEYRVEVGKIVYNDPYDRFMVILKCPVKTPDDKCDKIEVQIVSPTKKLPKDADFTIQDILNGLCLSVDELQYIDHQVDCPFPVEFPSMLRPTCSIKEMTLAKSMEIHKIYGKWYNVLRLKGNHSWTDGSQILREGTVENTVLLTYFSADSASGKCLPVVKGVMGYLKDTPAALYKMDGVSATSDFVRHAYVDDELLVVYGCEDTVVNNTCPNDRLFVEIYQKESNLKEENKAKVQEIISTLCYKFEDFEFIETKVSCDHLNDTYSWSAPPTFASDVYKQLLNGRWYSIERFNHEVTTMASVVTDMNLHEDGLIDMAISGQRNGECRPTSHFKIQLEKNGEMKPMDLDTKKPLKTSCKTIGVTSDMRSRVLLCCKFTKSEGECKHIAMAEILSRNVTIDIADKNNLYDVLHIAGIDVTKMQTYDNDMLCEPSTEKHVVHNKSCKVNDIRHQQAFDASKNAGVWYAIERIEGSGDQTNFFTLVIGEERHGHITAEAIPLINGECGRVVIFTMEKVDDTYADTIVTLGKFKVRTKVIYNDYKTIAVLYRCSHILEDGTCDPNALDIDIISRDPSRKLYGFIRAELHDMLNSICIDSAKLVKKMDKESCSPATLNKCYVKDMPVEQNLDLQKLSGMWYRRASLDLKKGSIGNPPALQFSVGSNGELKGKYRLSFKGRCLPPRRFTTTPVEKGSGTFVLRSTDNWHLFKIIGTLKVIETDYSNQLILYRCTKIMSDGTCNKDAQRFNVFSRSLSKMGLSQELNNTLRELTKKLCFDISEISPVKNDDVYCEIPIENEACKLKNFPLLSKKEIDTEAHLLFGHWYIVETLSRGSSWDNLQQYIALDWGDIVTYTSGSRNGRCLPTFTIRYTVDENNPGILKSKSSSARVKCNLTYMDGKAVEDIPGVVASIETQPLFDIEKCWVGIGLLKPLLNYLLRCPFWCFVTSKTWTTTLSCSQIGETYTYEGDSTFQHSIGGTQKVLKVIETDYNTASIYACSSLLLDGECEKGSSAMLFATRNSTSGFPNNASVYGDLVHDILVNFIGRSHIIRNEITDDCGPTQETDVGHTCKYKDSPAQAIVHMEKFAGIWYGVAVSKKEEFMVTEVQVISDDVISMVFYANLKGECIAPMTVLFKRRNDSFIGVISVGFEVTLKIVYADEDFAVIYSCLSKGKDIPCSDSESGSSPIIYVNSRSKDTELEEVVKRLQENNLNTTCITMQNLKTTPKADNCLQDAEPCKVNFNAATRISKFMGRQYPIQALSGVHYINHGIVEEDPFKMKVTIDENKAFIDLAKHSSECTQSPRIRGYYIPKRNSIFYPDYDILTTYIPYEDWLTTDSSPPGLIHVSCWGVEDPDSDYECKDVFVTWSSRQPIMMEETEVLLDKISSVFCYDTSKINKKDLESVEKCEFADFNAEDIKTCEVSKIQTQNHLDMQKMLGKWYGVATLRYTATSFGHSALLNIYMDGDILKIKYTSSIKGQCLPPVVATLRPDGTNVGSYTTEALGQSSVLKVTYLDDDYAVIYQCDKMNIYGNCHHSSTYVNILSREDNIDDATFKTLADKLIPLCIPPGDLLQTEHDVVCSLEEECKAVINNMRTPLNFSPEQIYTGTYYSTHTKRGMTSWQSISTHFILLGPGRVKMWTTGASGGQCLRIVDFGTITYNDTEPYKSMATAINSIFHIPYLSKDKQAFILFGCAGNTNYGKACPDEYLFVEYYSRSRHLPAAIKQELDGQLELLCTKPNEMDEISHSLNCPFNIGTRSLSECRVTKMTTFQDLDYVKFSGTWYGIATLRNDVGTFGDSAIVHITSDIIKDHIDISYTSSLHGNCLPSTKLRLEPDLEDASAFNVVDFGIKSHIRVVWTDYQLSVLYQCDHIEEDGLCEPESTHVTILSRNPGSRLNEVLIKELKVTLDSLCVDTNDVVAAKHDAYLKYMALTDTGASMIYICRGPLDGDGNCMLENVYVEYYSLDTVLSPQDEAVFSKLLERTCTDPTQMKPVNHKVKCFTREKLDKICKVDDIKTQQDFDNYKAAGLWYGVGGLPSSLESFGSSAVVYVQPIDQDSFTATYTSSDGVTCFEPVNVRFNRSSADGGTYIGTYQNITSHLKIIRSIYDWATIVYQCDKILPDGQCDPSMLYFNVITRKYPAIYSDQDIKHLNHILSSVCLSFQDIISFQNTAKCSLDTGLVHTCAINQFTTHRDFDKQRFEGIWYGVATLDSSFSSFGDAAVVNITSAPTGLKLKYTSLYEGRCLPPITVSIQQSEKDPATFGAEAYGIQSIMKVIYTDYTVALIYQCDAIKDDGLCENDKVHLNVIHRDPNVKFSRSLIERFKVLIDWMCVDVSQMTNSKHDVSCSIKYDPSAACQWDDIPGVHRGFNMVRGLQTKTHFRNTDPSFAKVHYMYNKTESVEVIFRIAVDGICQDQKSLKISGYQSIDGTEIVTEGANAVMKVIAATKNNEFAILSCVKYDDVVNTGVCPAQYVVMEYISDKMEIDSKVKEEFDEIVANACVDPSTIKPVPLVDCPLDIEKGAITELENKKCLFSDIHSMEGFQLDKFSGTWYGLATSKRSSNSFGDASVLKIYRGEMGEMEIRYTSLVNGICLPHVLVSLHQYGTKTGSFIARAHGVTSFIKVLTTDYNSLALIYQCDVIAEDGQCDPTGRHVDILTRNRSLELNLMSVFNYKVSLASVCVKEEDLVSRDHSIGCSLDVKPLDECTPQSVPLATNLDAATIFQGKWFITHILKGSRSWDSLALLFSNYHIDPEENEIHFKACATGARNGVCQPKLCKHIDVDRNNTAVFPVRSGNSITKFMIVSVSPDGRSMLAYTCLTETEQDKPCPYNLRLVEYRSRESILPAEHKTQFDSLLPQQLCTDPANLEQVDHDTAECDYDRVYTCKVEDIESHKDLEVTKLQGIWYGASSLKGSEASFGSSSVLRINSSSDGSLEVTYASSLESKCLIPVTLSLVPVHSKPSTFTATAYGLHSVIKVMYTDYDNVLTIYQCDKITQDGTCDPTKHHLNMLSRTRNSKFDLLKTLEFVGAAKTMCINIKDVVPTEHAVECPLEKTCTMNSVPAAVFEASEMYSGVKYTTHIMYGESSWESIMSYYEVSSDPLSNEVSIWVTGAQNGRCLPTLYGILAPFITWPNYYISLSIKTISKVVYLSEDRATGIVYGCSGNMARDKPCPNGLAYVEYFSNTRSISEQDKAVMDAFVLDNLCEDPRFIVPVNHEVHCEIDREVSQPEYSCNLNDITSQKDIDMEKMSGLWYGLAYHKTNSASFGEASVAQLVPQNGGKVKITYTSARNGECLTPITAELIPIKENSGRYLGKAMGVLSHVIILYTNYEIVMMYQCDKVNKDGTCVKNATYVDVLARDPKTKLNQIMLAEMIFSLDSLCIDIRDVQSTKHPFSCPLESSCTIQNSPTPDIYSGRWYTTHAIKSHNILDSTSNLIGLTRYNTSVLDIYGEKKSTMAFTNWGTFSDHGKCIGSPYIQGQFLNNDPLLAVYKVPETERMLEEYMGMDKDDSDVISIFKPVYIHASNKYMIWYGCSKTVSVDEPCPTEFQYVEYASREPSIPPEVKSEMDTFAEKNLCILAEWMGEVNHEVECPLEKTCTSNSFPKPEHFDTYDGLYYATHILKGGTTLQAVTSLANVSGNDSVYWFSGILSNGDCMNQLRFEGKNVMINSYTAELANINSYYQIVYVTPDKLSRIEIGCFASIDRDSPCPHEASTIQYQTKQPPLTDEDKQSFDAFVESTGCLSASDMIPLEIDIEDRCIPDPSKPYNQPVVGVCRVNDMKTQIGFDKLKLEGVWYGVGTLPTSEKSFGSSATAMVHTASDAMYIDYTSAIKNRCQAPVRVSLTGTNDPGTFIAEALGVKSVLKVIYLANDATLVYQCDMVLESGECSKDAVHLDVLTRKQNPKLNTVVIAELQMLYFEKLCINASEIQITKQEVTCSLVSQCSVNKSPSPKVFNYKEIYSGQWYITHSIRNSGTMDSWTHTFSISNMTIDGKPNFAFINRITNARNGSCESEMILHGRFINNNPLYAATGFSEHTPHITKPVYITSDEKHVIWYGCTGQIDDPCPAESIIYTSREPSLPYVVESEFDLFIEEHLCADPDWMETVNHDVKCPDKEMCSSNNLPQPAPFTAENLKGVWYVAYTVKFESTLHTITVDYDVTIDNVTGSATFDCVMGGITGVGECLQQRGVSLPMARSNLMTINGYYQILDISPDNSSILFFGCNNYIDLGTPCAPESFYLEYLTKTPPLSDDVKKQFDLTVERSGCASAADVRPMHIDYDGQCLPDRSKPINQPYTETCQVKDIKTQVDLDKKLFKGRWYGRVHISDTSESSFGSSSTAYVDVLEDGNITITYTSVIDGECQEPVKAMLTPTEDPGTFLGYALGVTSIIKIIFTNYEIALVYQCDSVLETGECSEKHLHLDVLSRTTSDKINTILIAELNIYLQKYCIDSTRLKKTDQEGRCNVYSSLNRTCNVDEVAVQQQFNASKFYGKWYDIARTRYTEGNTYEQGIGVFQPGGSDDEMYMYYVGLDKAGVCIDPVKGLLKFRDPSKQNGDFMIYIDIAVDQWKTEINYNYKVVYTDYHNAVIYSCYNQASDGTCKREFLQVDVLSRSPSIPYHKQLDLAKIIDGLCIDVEDIIFTKHGDTCQLPQGFNGY</sequence>
<keyword evidence="3" id="KW-1185">Reference proteome</keyword>
<keyword evidence="1" id="KW-0732">Signal</keyword>
<dbReference type="Gene3D" id="2.40.128.20">
    <property type="match status" value="18"/>
</dbReference>
<dbReference type="Proteomes" id="UP000749559">
    <property type="component" value="Unassembled WGS sequence"/>
</dbReference>